<feature type="region of interest" description="Disordered" evidence="1">
    <location>
        <begin position="104"/>
        <end position="131"/>
    </location>
</feature>
<accession>A0A379SDX1</accession>
<keyword evidence="2" id="KW-0472">Membrane</keyword>
<keyword evidence="2" id="KW-0812">Transmembrane</keyword>
<feature type="compositionally biased region" description="Polar residues" evidence="1">
    <location>
        <begin position="112"/>
        <end position="121"/>
    </location>
</feature>
<evidence type="ECO:0000256" key="1">
    <source>
        <dbReference type="SAM" id="MobiDB-lite"/>
    </source>
</evidence>
<dbReference type="AlphaFoldDB" id="A0A379SDX1"/>
<proteinExistence type="predicted"/>
<evidence type="ECO:0000313" key="4">
    <source>
        <dbReference type="Proteomes" id="UP000254332"/>
    </source>
</evidence>
<gene>
    <name evidence="3" type="ORF">NCTC10718_05099</name>
</gene>
<feature type="transmembrane region" description="Helical" evidence="2">
    <location>
        <begin position="21"/>
        <end position="46"/>
    </location>
</feature>
<protein>
    <submittedName>
        <fullName evidence="3">Uncharacterized protein</fullName>
    </submittedName>
</protein>
<name>A0A379SDX1_SALER</name>
<sequence length="131" mass="14655">MLFKRTQIRGMCPSCHSPLVFIVPVWGMVIRWAFLLFNLYMLYTAADMGVHLWSVWHPANGEKVAAPSFVTLFGCLVLLAMWIPGAMAGGVLLYLSRPRLLKGLSDGKSTRDNSQPSFTDSSVRKEGYDDK</sequence>
<evidence type="ECO:0000313" key="3">
    <source>
        <dbReference type="EMBL" id="SUG27769.1"/>
    </source>
</evidence>
<reference evidence="3 4" key="1">
    <citation type="submission" date="2018-06" db="EMBL/GenBank/DDBJ databases">
        <authorList>
            <consortium name="Pathogen Informatics"/>
            <person name="Doyle S."/>
        </authorList>
    </citation>
    <scope>NUCLEOTIDE SEQUENCE [LARGE SCALE GENOMIC DNA]</scope>
    <source>
        <strain evidence="3 4">NCTC10718</strain>
    </source>
</reference>
<organism evidence="3 4">
    <name type="scientific">Salmonella enterica</name>
    <name type="common">Salmonella choleraesuis</name>
    <dbReference type="NCBI Taxonomy" id="28901"/>
    <lineage>
        <taxon>Bacteria</taxon>
        <taxon>Pseudomonadati</taxon>
        <taxon>Pseudomonadota</taxon>
        <taxon>Gammaproteobacteria</taxon>
        <taxon>Enterobacterales</taxon>
        <taxon>Enterobacteriaceae</taxon>
        <taxon>Salmonella</taxon>
    </lineage>
</organism>
<dbReference type="Proteomes" id="UP000254332">
    <property type="component" value="Unassembled WGS sequence"/>
</dbReference>
<dbReference type="EMBL" id="UGWQ01000004">
    <property type="protein sequence ID" value="SUG27769.1"/>
    <property type="molecule type" value="Genomic_DNA"/>
</dbReference>
<feature type="transmembrane region" description="Helical" evidence="2">
    <location>
        <begin position="66"/>
        <end position="95"/>
    </location>
</feature>
<evidence type="ECO:0000256" key="2">
    <source>
        <dbReference type="SAM" id="Phobius"/>
    </source>
</evidence>
<feature type="compositionally biased region" description="Basic and acidic residues" evidence="1">
    <location>
        <begin position="122"/>
        <end position="131"/>
    </location>
</feature>
<keyword evidence="2" id="KW-1133">Transmembrane helix</keyword>